<dbReference type="Pfam" id="PF01027">
    <property type="entry name" value="Bax1-I"/>
    <property type="match status" value="1"/>
</dbReference>
<dbReference type="EMBL" id="LAJE02000265">
    <property type="protein sequence ID" value="OEO29719.1"/>
    <property type="molecule type" value="Genomic_DNA"/>
</dbReference>
<dbReference type="OrthoDB" id="9793828at2"/>
<comment type="caution">
    <text evidence="7">The sequence shown here is derived from an EMBL/GenBank/DDBJ whole genome shotgun (WGS) entry which is preliminary data.</text>
</comment>
<evidence type="ECO:0000256" key="4">
    <source>
        <dbReference type="ARBA" id="ARBA00022989"/>
    </source>
</evidence>
<dbReference type="RefSeq" id="WP_055874844.1">
    <property type="nucleotide sequence ID" value="NZ_LAJE02000265.1"/>
</dbReference>
<evidence type="ECO:0000256" key="2">
    <source>
        <dbReference type="ARBA" id="ARBA00010350"/>
    </source>
</evidence>
<evidence type="ECO:0000313" key="7">
    <source>
        <dbReference type="EMBL" id="OEO29719.1"/>
    </source>
</evidence>
<evidence type="ECO:0000256" key="6">
    <source>
        <dbReference type="RuleBase" id="RU004379"/>
    </source>
</evidence>
<feature type="transmembrane region" description="Helical" evidence="6">
    <location>
        <begin position="230"/>
        <end position="253"/>
    </location>
</feature>
<dbReference type="InterPro" id="IPR006214">
    <property type="entry name" value="Bax_inhibitor_1-related"/>
</dbReference>
<evidence type="ECO:0000256" key="5">
    <source>
        <dbReference type="ARBA" id="ARBA00023136"/>
    </source>
</evidence>
<accession>A0A1E5XMB1</accession>
<dbReference type="AlphaFoldDB" id="A0A1E5XMB1"/>
<name>A0A1E5XMB1_9HYPH</name>
<feature type="transmembrane region" description="Helical" evidence="6">
    <location>
        <begin position="137"/>
        <end position="156"/>
    </location>
</feature>
<evidence type="ECO:0000313" key="8">
    <source>
        <dbReference type="Proteomes" id="UP000095463"/>
    </source>
</evidence>
<evidence type="ECO:0000256" key="3">
    <source>
        <dbReference type="ARBA" id="ARBA00022692"/>
    </source>
</evidence>
<keyword evidence="4 6" id="KW-1133">Transmembrane helix</keyword>
<dbReference type="PANTHER" id="PTHR23291:SF50">
    <property type="entry name" value="PROTEIN LIFEGUARD 4"/>
    <property type="match status" value="1"/>
</dbReference>
<dbReference type="PANTHER" id="PTHR23291">
    <property type="entry name" value="BAX INHIBITOR-RELATED"/>
    <property type="match status" value="1"/>
</dbReference>
<evidence type="ECO:0000256" key="1">
    <source>
        <dbReference type="ARBA" id="ARBA00004141"/>
    </source>
</evidence>
<proteinExistence type="inferred from homology"/>
<comment type="subcellular location">
    <subcellularLocation>
        <location evidence="1">Membrane</location>
        <topology evidence="1">Multi-pass membrane protein</topology>
    </subcellularLocation>
</comment>
<dbReference type="CDD" id="cd10432">
    <property type="entry name" value="BI-1-like_bacterial"/>
    <property type="match status" value="1"/>
</dbReference>
<keyword evidence="5 6" id="KW-0472">Membrane</keyword>
<feature type="transmembrane region" description="Helical" evidence="6">
    <location>
        <begin position="77"/>
        <end position="100"/>
    </location>
</feature>
<keyword evidence="8" id="KW-1185">Reference proteome</keyword>
<feature type="transmembrane region" description="Helical" evidence="6">
    <location>
        <begin position="112"/>
        <end position="131"/>
    </location>
</feature>
<dbReference type="GO" id="GO:0005886">
    <property type="term" value="C:plasma membrane"/>
    <property type="evidence" value="ECO:0007669"/>
    <property type="project" value="TreeGrafter"/>
</dbReference>
<protein>
    <recommendedName>
        <fullName evidence="9">SecY protein</fullName>
    </recommendedName>
</protein>
<feature type="transmembrane region" description="Helical" evidence="6">
    <location>
        <begin position="31"/>
        <end position="49"/>
    </location>
</feature>
<keyword evidence="3 6" id="KW-0812">Transmembrane</keyword>
<sequence length="257" mass="27734">MAEFDRPTIAAQRAGTAAAIDEGLRSYMLKVYNYMGIGLVVTGVVAYFANAWSTTTDPTQAVGQLANGTLVTQWGSLIYASPLQWVIMFAPLAFVLVLSFGINRLSGATAQLLFWVFAAVMGLSLSSIFMVYTDASIAKVFFISAATFGAMSLYGYTTKRDLTGIGNFLIMGLIGLIIASIVNIFLASSMLDFAISAIGVLIFVGLTAYDTQKVKESYDQGMGAEVLQKTAVMGALSLYLDFINLFLMLLRLFGNRE</sequence>
<comment type="similarity">
    <text evidence="2 6">Belongs to the BI1 family.</text>
</comment>
<gene>
    <name evidence="7" type="ORF">VW23_024465</name>
</gene>
<evidence type="ECO:0008006" key="9">
    <source>
        <dbReference type="Google" id="ProtNLM"/>
    </source>
</evidence>
<dbReference type="Proteomes" id="UP000095463">
    <property type="component" value="Unassembled WGS sequence"/>
</dbReference>
<feature type="transmembrane region" description="Helical" evidence="6">
    <location>
        <begin position="193"/>
        <end position="209"/>
    </location>
</feature>
<reference evidence="7 8" key="1">
    <citation type="journal article" date="2015" name="Genome Announc.">
        <title>Genome Assemblies of Three Soil-Associated Devosia species: D. insulae, D. limi, and D. soli.</title>
        <authorList>
            <person name="Hassan Y.I."/>
            <person name="Lepp D."/>
            <person name="Zhou T."/>
        </authorList>
    </citation>
    <scope>NUCLEOTIDE SEQUENCE [LARGE SCALE GENOMIC DNA]</scope>
    <source>
        <strain evidence="7 8">DS-56</strain>
    </source>
</reference>
<organism evidence="7 8">
    <name type="scientific">Devosia insulae DS-56</name>
    <dbReference type="NCBI Taxonomy" id="1116389"/>
    <lineage>
        <taxon>Bacteria</taxon>
        <taxon>Pseudomonadati</taxon>
        <taxon>Pseudomonadota</taxon>
        <taxon>Alphaproteobacteria</taxon>
        <taxon>Hyphomicrobiales</taxon>
        <taxon>Devosiaceae</taxon>
        <taxon>Devosia</taxon>
    </lineage>
</organism>
<feature type="transmembrane region" description="Helical" evidence="6">
    <location>
        <begin position="168"/>
        <end position="187"/>
    </location>
</feature>